<proteinExistence type="predicted"/>
<evidence type="ECO:0000313" key="1">
    <source>
        <dbReference type="EMBL" id="KAK2078774.1"/>
    </source>
</evidence>
<name>A0AAD9IKB4_PROWI</name>
<keyword evidence="2" id="KW-1185">Reference proteome</keyword>
<sequence>MGQHYGIEAVTLCPGHLSPASTFDMLQRDLLAAVVARPGSDSTTAEGQGDGPPIEAALAWLEELLSLSESIADKLLLTVVLVLEDLHSATRPLLRGQPLICPALPDKATTDFPAVHRPRQSFEAAEYCPEGQQASPIILSAAGGALTIQFMEGVTRRDEICRLDHEQILQSGGASVIRAGHLLKELAFKLGRAPKYGA</sequence>
<dbReference type="Proteomes" id="UP001255856">
    <property type="component" value="Unassembled WGS sequence"/>
</dbReference>
<protein>
    <submittedName>
        <fullName evidence="1">Uncharacterized protein</fullName>
    </submittedName>
</protein>
<accession>A0AAD9IKB4</accession>
<organism evidence="1 2">
    <name type="scientific">Prototheca wickerhamii</name>
    <dbReference type="NCBI Taxonomy" id="3111"/>
    <lineage>
        <taxon>Eukaryota</taxon>
        <taxon>Viridiplantae</taxon>
        <taxon>Chlorophyta</taxon>
        <taxon>core chlorophytes</taxon>
        <taxon>Trebouxiophyceae</taxon>
        <taxon>Chlorellales</taxon>
        <taxon>Chlorellaceae</taxon>
        <taxon>Prototheca</taxon>
    </lineage>
</organism>
<evidence type="ECO:0000313" key="2">
    <source>
        <dbReference type="Proteomes" id="UP001255856"/>
    </source>
</evidence>
<comment type="caution">
    <text evidence="1">The sequence shown here is derived from an EMBL/GenBank/DDBJ whole genome shotgun (WGS) entry which is preliminary data.</text>
</comment>
<dbReference type="EMBL" id="JASFZW010000004">
    <property type="protein sequence ID" value="KAK2078774.1"/>
    <property type="molecule type" value="Genomic_DNA"/>
</dbReference>
<dbReference type="AlphaFoldDB" id="A0AAD9IKB4"/>
<dbReference type="PANTHER" id="PTHR35506:SF1">
    <property type="entry name" value="OS02G0135600 PROTEIN"/>
    <property type="match status" value="1"/>
</dbReference>
<reference evidence="1" key="1">
    <citation type="submission" date="2021-01" db="EMBL/GenBank/DDBJ databases">
        <authorList>
            <person name="Eckstrom K.M.E."/>
        </authorList>
    </citation>
    <scope>NUCLEOTIDE SEQUENCE</scope>
    <source>
        <strain evidence="1">UVCC 0001</strain>
    </source>
</reference>
<dbReference type="PANTHER" id="PTHR35506">
    <property type="entry name" value="OS02G0135600 PROTEIN"/>
    <property type="match status" value="1"/>
</dbReference>
<gene>
    <name evidence="1" type="ORF">QBZ16_003614</name>
</gene>